<protein>
    <submittedName>
        <fullName evidence="1">Uncharacterized protein</fullName>
    </submittedName>
</protein>
<organism evidence="1 2">
    <name type="scientific">Nyssa sinensis</name>
    <dbReference type="NCBI Taxonomy" id="561372"/>
    <lineage>
        <taxon>Eukaryota</taxon>
        <taxon>Viridiplantae</taxon>
        <taxon>Streptophyta</taxon>
        <taxon>Embryophyta</taxon>
        <taxon>Tracheophyta</taxon>
        <taxon>Spermatophyta</taxon>
        <taxon>Magnoliopsida</taxon>
        <taxon>eudicotyledons</taxon>
        <taxon>Gunneridae</taxon>
        <taxon>Pentapetalae</taxon>
        <taxon>asterids</taxon>
        <taxon>Cornales</taxon>
        <taxon>Nyssaceae</taxon>
        <taxon>Nyssa</taxon>
    </lineage>
</organism>
<evidence type="ECO:0000313" key="1">
    <source>
        <dbReference type="EMBL" id="KAA8548895.1"/>
    </source>
</evidence>
<accession>A0A5J5C0I3</accession>
<reference evidence="1 2" key="1">
    <citation type="submission" date="2019-09" db="EMBL/GenBank/DDBJ databases">
        <title>A chromosome-level genome assembly of the Chinese tupelo Nyssa sinensis.</title>
        <authorList>
            <person name="Yang X."/>
            <person name="Kang M."/>
            <person name="Yang Y."/>
            <person name="Xiong H."/>
            <person name="Wang M."/>
            <person name="Zhang Z."/>
            <person name="Wang Z."/>
            <person name="Wu H."/>
            <person name="Ma T."/>
            <person name="Liu J."/>
            <person name="Xi Z."/>
        </authorList>
    </citation>
    <scope>NUCLEOTIDE SEQUENCE [LARGE SCALE GENOMIC DNA]</scope>
    <source>
        <strain evidence="1">J267</strain>
        <tissue evidence="1">Leaf</tissue>
    </source>
</reference>
<proteinExistence type="predicted"/>
<keyword evidence="2" id="KW-1185">Reference proteome</keyword>
<sequence>MVSRGHGALSWESDNLLATVLQPSFSNFTSQILIVKEKGDELTGTEIVPPGRCGDSAGCHPLTMHRRKFLRHEYSPQGL</sequence>
<dbReference type="AlphaFoldDB" id="A0A5J5C0I3"/>
<dbReference type="EMBL" id="CM018031">
    <property type="protein sequence ID" value="KAA8548895.1"/>
    <property type="molecule type" value="Genomic_DNA"/>
</dbReference>
<name>A0A5J5C0I3_9ASTE</name>
<gene>
    <name evidence="1" type="ORF">F0562_000579</name>
</gene>
<dbReference type="Proteomes" id="UP000325577">
    <property type="component" value="Linkage Group LG0"/>
</dbReference>
<evidence type="ECO:0000313" key="2">
    <source>
        <dbReference type="Proteomes" id="UP000325577"/>
    </source>
</evidence>